<feature type="domain" description="SRP54-type proteins GTP-binding" evidence="15">
    <location>
        <begin position="200"/>
        <end position="390"/>
    </location>
</feature>
<feature type="domain" description="AAA+ ATPase" evidence="14">
    <location>
        <begin position="199"/>
        <end position="344"/>
    </location>
</feature>
<dbReference type="EMBL" id="CP046996">
    <property type="protein sequence ID" value="QHA01227.1"/>
    <property type="molecule type" value="Genomic_DNA"/>
</dbReference>
<keyword evidence="8" id="KW-0653">Protein transport</keyword>
<evidence type="ECO:0000256" key="10">
    <source>
        <dbReference type="ARBA" id="ARBA00023136"/>
    </source>
</evidence>
<dbReference type="InterPro" id="IPR020006">
    <property type="entry name" value="FlhF"/>
</dbReference>
<proteinExistence type="inferred from homology"/>
<keyword evidence="10" id="KW-0472">Membrane</keyword>
<keyword evidence="16" id="KW-0282">Flagellum</keyword>
<evidence type="ECO:0000313" key="16">
    <source>
        <dbReference type="EMBL" id="QHA01227.1"/>
    </source>
</evidence>
<evidence type="ECO:0000256" key="13">
    <source>
        <dbReference type="NCBIfam" id="TIGR03499"/>
    </source>
</evidence>
<dbReference type="GO" id="GO:0005047">
    <property type="term" value="F:signal recognition particle binding"/>
    <property type="evidence" value="ECO:0007669"/>
    <property type="project" value="TreeGrafter"/>
</dbReference>
<keyword evidence="11" id="KW-1006">Bacterial flagellum protein export</keyword>
<evidence type="ECO:0000256" key="2">
    <source>
        <dbReference type="ARBA" id="ARBA00008531"/>
    </source>
</evidence>
<evidence type="ECO:0000259" key="14">
    <source>
        <dbReference type="SMART" id="SM00382"/>
    </source>
</evidence>
<keyword evidence="7" id="KW-1005">Bacterial flagellum biogenesis</keyword>
<keyword evidence="16" id="KW-0966">Cell projection</keyword>
<dbReference type="SMART" id="SM00962">
    <property type="entry name" value="SRP54"/>
    <property type="match status" value="1"/>
</dbReference>
<dbReference type="Gene3D" id="1.20.120.1380">
    <property type="entry name" value="Flagellar FlhF biosynthesis protein, N domain"/>
    <property type="match status" value="1"/>
</dbReference>
<evidence type="ECO:0000256" key="6">
    <source>
        <dbReference type="ARBA" id="ARBA00022741"/>
    </source>
</evidence>
<sequence>MRVKRFIGDNVADTMGKIKRDLGSEAVILQTRQIKEGGFLGFFARTKVEITAAIEDRQPNHAAMNPAEEEPVKVVNTDAIKKAYEAYREKENENTREQRISYDAQSEIKQMHTILKEIKGHITKGDVSISAESKPYSDWIHFMTDRGASRETAAELLEPIKNDLAEDQWKNNVKVFELLENQVERLCSNTEVIRPSKSRTLVVAMVGPTGVGKTTTIGKLAAGFSIIERRKVALITADTFRVAAVEQLRTFGEIIGVPVEVVMTPEGLREAIDIHADKELIFIDTAGRSPQHDLHMDELEAFLDKAKPDLTMLVMSVTTNLADQMKVYERFKKLSTHLILTKLDESFSLGSILDLLAKTNLPVAYLTNGQNVPDDIDAATSEKLTRYVLGEENPYV</sequence>
<evidence type="ECO:0000259" key="15">
    <source>
        <dbReference type="SMART" id="SM00962"/>
    </source>
</evidence>
<dbReference type="GO" id="GO:0005886">
    <property type="term" value="C:plasma membrane"/>
    <property type="evidence" value="ECO:0007669"/>
    <property type="project" value="UniProtKB-SubCell"/>
</dbReference>
<evidence type="ECO:0000256" key="8">
    <source>
        <dbReference type="ARBA" id="ARBA00022927"/>
    </source>
</evidence>
<dbReference type="SMART" id="SM00382">
    <property type="entry name" value="AAA"/>
    <property type="match status" value="1"/>
</dbReference>
<dbReference type="PANTHER" id="PTHR43134:SF3">
    <property type="entry name" value="FLAGELLAR BIOSYNTHESIS PROTEIN FLHF"/>
    <property type="match status" value="1"/>
</dbReference>
<keyword evidence="16" id="KW-0969">Cilium</keyword>
<accession>A0A857DJX5</accession>
<dbReference type="GO" id="GO:0006614">
    <property type="term" value="P:SRP-dependent cotranslational protein targeting to membrane"/>
    <property type="evidence" value="ECO:0007669"/>
    <property type="project" value="UniProtKB-UniRule"/>
</dbReference>
<dbReference type="NCBIfam" id="TIGR03499">
    <property type="entry name" value="FlhF"/>
    <property type="match status" value="1"/>
</dbReference>
<dbReference type="GO" id="GO:0003924">
    <property type="term" value="F:GTPase activity"/>
    <property type="evidence" value="ECO:0007669"/>
    <property type="project" value="UniProtKB-UniRule"/>
</dbReference>
<keyword evidence="9" id="KW-0342">GTP-binding</keyword>
<dbReference type="InterPro" id="IPR027417">
    <property type="entry name" value="P-loop_NTPase"/>
</dbReference>
<dbReference type="InterPro" id="IPR000897">
    <property type="entry name" value="SRP54_GTPase_dom"/>
</dbReference>
<evidence type="ECO:0000256" key="9">
    <source>
        <dbReference type="ARBA" id="ARBA00023134"/>
    </source>
</evidence>
<evidence type="ECO:0000256" key="12">
    <source>
        <dbReference type="ARBA" id="ARBA00025337"/>
    </source>
</evidence>
<evidence type="ECO:0000256" key="5">
    <source>
        <dbReference type="ARBA" id="ARBA00022475"/>
    </source>
</evidence>
<keyword evidence="5" id="KW-1003">Cell membrane</keyword>
<dbReference type="Proteomes" id="UP000430508">
    <property type="component" value="Chromosome"/>
</dbReference>
<dbReference type="Pfam" id="PF00448">
    <property type="entry name" value="SRP54"/>
    <property type="match status" value="1"/>
</dbReference>
<keyword evidence="4" id="KW-0813">Transport</keyword>
<dbReference type="SUPFAM" id="SSF52540">
    <property type="entry name" value="P-loop containing nucleoside triphosphate hydrolases"/>
    <property type="match status" value="1"/>
</dbReference>
<gene>
    <name evidence="16" type="primary">flhF</name>
    <name evidence="16" type="ORF">GQ588_11555</name>
</gene>
<evidence type="ECO:0000256" key="11">
    <source>
        <dbReference type="ARBA" id="ARBA00023225"/>
    </source>
</evidence>
<dbReference type="RefSeq" id="WP_019226147.1">
    <property type="nucleotide sequence ID" value="NZ_CP046996.1"/>
</dbReference>
<comment type="function">
    <text evidence="12">Necessary for flagellar biosynthesis. May be involved in translocation of the flagellum.</text>
</comment>
<evidence type="ECO:0000256" key="1">
    <source>
        <dbReference type="ARBA" id="ARBA00004413"/>
    </source>
</evidence>
<keyword evidence="6" id="KW-0547">Nucleotide-binding</keyword>
<dbReference type="InterPro" id="IPR047040">
    <property type="entry name" value="FlhF__GTPase_dom"/>
</dbReference>
<evidence type="ECO:0000313" key="17">
    <source>
        <dbReference type="Proteomes" id="UP000430508"/>
    </source>
</evidence>
<organism evidence="16 17">
    <name type="scientific">Dehalobacter restrictus</name>
    <dbReference type="NCBI Taxonomy" id="55583"/>
    <lineage>
        <taxon>Bacteria</taxon>
        <taxon>Bacillati</taxon>
        <taxon>Bacillota</taxon>
        <taxon>Clostridia</taxon>
        <taxon>Eubacteriales</taxon>
        <taxon>Desulfitobacteriaceae</taxon>
        <taxon>Dehalobacter</taxon>
    </lineage>
</organism>
<reference evidence="16 17" key="1">
    <citation type="submission" date="2019-12" db="EMBL/GenBank/DDBJ databases">
        <title>Sequence classification of anaerobic respiratory reductive dehalogenases: First we see many, then we see few.</title>
        <authorList>
            <person name="Molenda O."/>
            <person name="Puentes Jacome L.A."/>
            <person name="Cao X."/>
            <person name="Nesbo C.L."/>
            <person name="Tang S."/>
            <person name="Morson N."/>
            <person name="Patron J."/>
            <person name="Lomheim L."/>
            <person name="Wishart D.S."/>
            <person name="Edwards E.A."/>
        </authorList>
    </citation>
    <scope>NUCLEOTIDE SEQUENCE [LARGE SCALE GENOMIC DNA]</scope>
    <source>
        <strain evidence="16 17">12DCA</strain>
    </source>
</reference>
<dbReference type="PANTHER" id="PTHR43134">
    <property type="entry name" value="SIGNAL RECOGNITION PARTICLE RECEPTOR SUBUNIT ALPHA"/>
    <property type="match status" value="1"/>
</dbReference>
<dbReference type="InterPro" id="IPR003593">
    <property type="entry name" value="AAA+_ATPase"/>
</dbReference>
<protein>
    <recommendedName>
        <fullName evidence="3 13">Flagellar biosynthesis protein FlhF</fullName>
    </recommendedName>
</protein>
<dbReference type="GO" id="GO:0044781">
    <property type="term" value="P:bacterial-type flagellum organization"/>
    <property type="evidence" value="ECO:0007669"/>
    <property type="project" value="UniProtKB-UniRule"/>
</dbReference>
<dbReference type="CDD" id="cd17873">
    <property type="entry name" value="FlhF"/>
    <property type="match status" value="1"/>
</dbReference>
<dbReference type="Gene3D" id="3.40.50.300">
    <property type="entry name" value="P-loop containing nucleotide triphosphate hydrolases"/>
    <property type="match status" value="1"/>
</dbReference>
<name>A0A857DJX5_9FIRM</name>
<evidence type="ECO:0000256" key="7">
    <source>
        <dbReference type="ARBA" id="ARBA00022795"/>
    </source>
</evidence>
<dbReference type="GO" id="GO:0015031">
    <property type="term" value="P:protein transport"/>
    <property type="evidence" value="ECO:0007669"/>
    <property type="project" value="UniProtKB-KW"/>
</dbReference>
<dbReference type="AlphaFoldDB" id="A0A857DJX5"/>
<dbReference type="FunFam" id="3.40.50.300:FF:000695">
    <property type="entry name" value="Flagellar biosynthesis regulator FlhF"/>
    <property type="match status" value="1"/>
</dbReference>
<evidence type="ECO:0000256" key="4">
    <source>
        <dbReference type="ARBA" id="ARBA00022448"/>
    </source>
</evidence>
<dbReference type="GO" id="GO:0005525">
    <property type="term" value="F:GTP binding"/>
    <property type="evidence" value="ECO:0007669"/>
    <property type="project" value="UniProtKB-UniRule"/>
</dbReference>
<evidence type="ECO:0000256" key="3">
    <source>
        <dbReference type="ARBA" id="ARBA00014919"/>
    </source>
</evidence>
<comment type="similarity">
    <text evidence="2">Belongs to the GTP-binding SRP family.</text>
</comment>
<comment type="subcellular location">
    <subcellularLocation>
        <location evidence="1">Cell membrane</location>
        <topology evidence="1">Peripheral membrane protein</topology>
        <orientation evidence="1">Cytoplasmic side</orientation>
    </subcellularLocation>
</comment>